<name>A0A218WUX8_PUNGR</name>
<proteinExistence type="predicted"/>
<dbReference type="AlphaFoldDB" id="A0A218WUX8"/>
<protein>
    <submittedName>
        <fullName evidence="1">Uncharacterized protein</fullName>
    </submittedName>
</protein>
<comment type="caution">
    <text evidence="1">The sequence shown here is derived from an EMBL/GenBank/DDBJ whole genome shotgun (WGS) entry which is preliminary data.</text>
</comment>
<evidence type="ECO:0000313" key="2">
    <source>
        <dbReference type="Proteomes" id="UP000197138"/>
    </source>
</evidence>
<dbReference type="EMBL" id="MTKT01003181">
    <property type="protein sequence ID" value="OWM76473.1"/>
    <property type="molecule type" value="Genomic_DNA"/>
</dbReference>
<accession>A0A218WUX8</accession>
<reference evidence="2" key="1">
    <citation type="journal article" date="2017" name="Plant J.">
        <title>The pomegranate (Punica granatum L.) genome and the genomics of punicalagin biosynthesis.</title>
        <authorList>
            <person name="Qin G."/>
            <person name="Xu C."/>
            <person name="Ming R."/>
            <person name="Tang H."/>
            <person name="Guyot R."/>
            <person name="Kramer E.M."/>
            <person name="Hu Y."/>
            <person name="Yi X."/>
            <person name="Qi Y."/>
            <person name="Xu X."/>
            <person name="Gao Z."/>
            <person name="Pan H."/>
            <person name="Jian J."/>
            <person name="Tian Y."/>
            <person name="Yue Z."/>
            <person name="Xu Y."/>
        </authorList>
    </citation>
    <scope>NUCLEOTIDE SEQUENCE [LARGE SCALE GENOMIC DNA]</scope>
    <source>
        <strain evidence="2">cv. Dabenzi</strain>
    </source>
</reference>
<organism evidence="1 2">
    <name type="scientific">Punica granatum</name>
    <name type="common">Pomegranate</name>
    <dbReference type="NCBI Taxonomy" id="22663"/>
    <lineage>
        <taxon>Eukaryota</taxon>
        <taxon>Viridiplantae</taxon>
        <taxon>Streptophyta</taxon>
        <taxon>Embryophyta</taxon>
        <taxon>Tracheophyta</taxon>
        <taxon>Spermatophyta</taxon>
        <taxon>Magnoliopsida</taxon>
        <taxon>eudicotyledons</taxon>
        <taxon>Gunneridae</taxon>
        <taxon>Pentapetalae</taxon>
        <taxon>rosids</taxon>
        <taxon>malvids</taxon>
        <taxon>Myrtales</taxon>
        <taxon>Lythraceae</taxon>
        <taxon>Punica</taxon>
    </lineage>
</organism>
<gene>
    <name evidence="1" type="ORF">CDL15_Pgr005437</name>
</gene>
<evidence type="ECO:0000313" key="1">
    <source>
        <dbReference type="EMBL" id="OWM76473.1"/>
    </source>
</evidence>
<dbReference type="Proteomes" id="UP000197138">
    <property type="component" value="Unassembled WGS sequence"/>
</dbReference>
<sequence length="76" mass="8891">MTVFDEGNKLLVKYGKAMLAYDIKSDKWDIAGEDFDPYITFCHEYDMENLRSYAVHVYSLISFGKKKKQMPNLLES</sequence>